<comment type="similarity">
    <text evidence="2 7">Belongs to the nonaspanin (TM9SF) (TC 9.A.2) family.</text>
</comment>
<dbReference type="GO" id="GO:0072657">
    <property type="term" value="P:protein localization to membrane"/>
    <property type="evidence" value="ECO:0007669"/>
    <property type="project" value="TreeGrafter"/>
</dbReference>
<evidence type="ECO:0000256" key="2">
    <source>
        <dbReference type="ARBA" id="ARBA00005227"/>
    </source>
</evidence>
<proteinExistence type="inferred from homology"/>
<feature type="transmembrane region" description="Helical" evidence="7">
    <location>
        <begin position="352"/>
        <end position="371"/>
    </location>
</feature>
<evidence type="ECO:0000256" key="6">
    <source>
        <dbReference type="ARBA" id="ARBA00023136"/>
    </source>
</evidence>
<organism evidence="9 10">
    <name type="scientific">Symbiodinium necroappetens</name>
    <dbReference type="NCBI Taxonomy" id="1628268"/>
    <lineage>
        <taxon>Eukaryota</taxon>
        <taxon>Sar</taxon>
        <taxon>Alveolata</taxon>
        <taxon>Dinophyceae</taxon>
        <taxon>Suessiales</taxon>
        <taxon>Symbiodiniaceae</taxon>
        <taxon>Symbiodinium</taxon>
    </lineage>
</organism>
<dbReference type="Proteomes" id="UP000601435">
    <property type="component" value="Unassembled WGS sequence"/>
</dbReference>
<feature type="transmembrane region" description="Helical" evidence="7">
    <location>
        <begin position="500"/>
        <end position="528"/>
    </location>
</feature>
<dbReference type="PANTHER" id="PTHR10766">
    <property type="entry name" value="TRANSMEMBRANE 9 SUPERFAMILY PROTEIN"/>
    <property type="match status" value="1"/>
</dbReference>
<keyword evidence="5 7" id="KW-1133">Transmembrane helix</keyword>
<accession>A0A813CA01</accession>
<evidence type="ECO:0000256" key="8">
    <source>
        <dbReference type="SAM" id="SignalP"/>
    </source>
</evidence>
<evidence type="ECO:0000256" key="4">
    <source>
        <dbReference type="ARBA" id="ARBA00022729"/>
    </source>
</evidence>
<feature type="transmembrane region" description="Helical" evidence="7">
    <location>
        <begin position="383"/>
        <end position="407"/>
    </location>
</feature>
<dbReference type="PANTHER" id="PTHR10766:SF111">
    <property type="entry name" value="TRANSMEMBRANE 9 SUPERFAMILY MEMBER 2"/>
    <property type="match status" value="1"/>
</dbReference>
<reference evidence="9" key="1">
    <citation type="submission" date="2021-02" db="EMBL/GenBank/DDBJ databases">
        <authorList>
            <person name="Dougan E. K."/>
            <person name="Rhodes N."/>
            <person name="Thang M."/>
            <person name="Chan C."/>
        </authorList>
    </citation>
    <scope>NUCLEOTIDE SEQUENCE</scope>
</reference>
<evidence type="ECO:0000256" key="7">
    <source>
        <dbReference type="RuleBase" id="RU363079"/>
    </source>
</evidence>
<evidence type="ECO:0000256" key="5">
    <source>
        <dbReference type="ARBA" id="ARBA00022989"/>
    </source>
</evidence>
<feature type="transmembrane region" description="Helical" evidence="7">
    <location>
        <begin position="419"/>
        <end position="442"/>
    </location>
</feature>
<feature type="signal peptide" evidence="8">
    <location>
        <begin position="1"/>
        <end position="15"/>
    </location>
</feature>
<dbReference type="InterPro" id="IPR004240">
    <property type="entry name" value="EMP70"/>
</dbReference>
<dbReference type="GO" id="GO:0016020">
    <property type="term" value="C:membrane"/>
    <property type="evidence" value="ECO:0007669"/>
    <property type="project" value="UniProtKB-SubCell"/>
</dbReference>
<keyword evidence="10" id="KW-1185">Reference proteome</keyword>
<comment type="caution">
    <text evidence="7">Lacks conserved residue(s) required for the propagation of feature annotation.</text>
</comment>
<protein>
    <recommendedName>
        <fullName evidence="7">Transmembrane 9 superfamily member</fullName>
    </recommendedName>
</protein>
<evidence type="ECO:0000256" key="1">
    <source>
        <dbReference type="ARBA" id="ARBA00004141"/>
    </source>
</evidence>
<dbReference type="GO" id="GO:0005737">
    <property type="term" value="C:cytoplasm"/>
    <property type="evidence" value="ECO:0007669"/>
    <property type="project" value="UniProtKB-ARBA"/>
</dbReference>
<feature type="transmembrane region" description="Helical" evidence="7">
    <location>
        <begin position="249"/>
        <end position="273"/>
    </location>
</feature>
<evidence type="ECO:0000313" key="10">
    <source>
        <dbReference type="Proteomes" id="UP000601435"/>
    </source>
</evidence>
<dbReference type="OrthoDB" id="1666796at2759"/>
<keyword evidence="6 7" id="KW-0472">Membrane</keyword>
<name>A0A813CA01_9DINO</name>
<gene>
    <name evidence="9" type="primary">TMN7</name>
    <name evidence="9" type="ORF">SNEC2469_LOCUS33662</name>
</gene>
<dbReference type="EMBL" id="CAJNJA010089752">
    <property type="protein sequence ID" value="CAE7939834.1"/>
    <property type="molecule type" value="Genomic_DNA"/>
</dbReference>
<evidence type="ECO:0000313" key="9">
    <source>
        <dbReference type="EMBL" id="CAE7939834.1"/>
    </source>
</evidence>
<comment type="subcellular location">
    <subcellularLocation>
        <location evidence="1">Membrane</location>
        <topology evidence="1">Multi-pass membrane protein</topology>
    </subcellularLocation>
</comment>
<keyword evidence="3 7" id="KW-0812">Transmembrane</keyword>
<dbReference type="Pfam" id="PF02990">
    <property type="entry name" value="EMP70"/>
    <property type="match status" value="1"/>
</dbReference>
<dbReference type="AlphaFoldDB" id="A0A813CA01"/>
<comment type="caution">
    <text evidence="9">The sequence shown here is derived from an EMBL/GenBank/DDBJ whole genome shotgun (WGS) entry which is preliminary data.</text>
</comment>
<evidence type="ECO:0000256" key="3">
    <source>
        <dbReference type="ARBA" id="ARBA00022692"/>
    </source>
</evidence>
<feature type="transmembrane region" description="Helical" evidence="7">
    <location>
        <begin position="314"/>
        <end position="340"/>
    </location>
</feature>
<keyword evidence="4 8" id="KW-0732">Signal</keyword>
<sequence>MARWLLLSVALQAQGFYLPGVAPTEYLDGDRVDLKVNKLTSVKTQLPYRYYVLPYCVPKEIHVAAENLGEILLGDSIENSLYDVRMKVNVSCAMLCEKMLGEEEKSSFKRMIDHEYQVNWLVDNLPGTMKYQKTSTGATSYTNGFPVGLKVDGSYFVHNHVQIGLYYHSNSEEFEGSRVVGFEVFPLSLQQEKRGDGKLTCGDLDDPVPRFDLTKEVSVIYSYDVVWIPSPIRWASRWDSYLKMHEGQIHWFSIINSLMIVLFLSGMVAMILLRTLHRDIAKYNDMEADDQGEETGWKLVHGDVFRKPPHSKALAVSVGSGVQLLVCSCVTLVFSAVGFLSPVHRGSILQGMLLLFTFAGILAGYTSARFYKMWKGEDWKKTTLLTALLYPGTVFCIFFVLDLFIWGTRSSGAVPFTTMFALLVLWFGISVPLVFLGAFFGYKKAPISLPVRTNQIPRQIPVQPWYITGVFSCLIGGVLPFAGVFTELFFIMSSIWQHQFYYLFGFLMLVLVILMVTCAEISITLVYFQLTNEALQWDPIFLALAFLYFFLEGRGSGAWGGGGLGQDHIDLWSFLAAFPERGFRGGIPAEPDVWILTGSDAWYFGLYVDCGATKPIITIVTSRARTSTQAGFEPAKTGIKFISHSQQ</sequence>
<feature type="chain" id="PRO_5033033387" description="Transmembrane 9 superfamily member" evidence="8">
    <location>
        <begin position="16"/>
        <end position="647"/>
    </location>
</feature>